<feature type="transmembrane region" description="Helical" evidence="9">
    <location>
        <begin position="47"/>
        <end position="66"/>
    </location>
</feature>
<proteinExistence type="inferred from homology"/>
<dbReference type="Gramene" id="Kaladp0040s0400.1.v1.1">
    <property type="protein sequence ID" value="Kaladp0040s0400.1.v1.1.CDS.1"/>
    <property type="gene ID" value="Kaladp0040s0400.v1.1"/>
</dbReference>
<feature type="transmembrane region" description="Helical" evidence="9">
    <location>
        <begin position="72"/>
        <end position="96"/>
    </location>
</feature>
<evidence type="ECO:0000256" key="4">
    <source>
        <dbReference type="ARBA" id="ARBA00010858"/>
    </source>
</evidence>
<protein>
    <recommendedName>
        <fullName evidence="12">Oleosin</fullName>
    </recommendedName>
</protein>
<dbReference type="EnsemblPlants" id="Kaladp0040s0400.1.v1.1">
    <property type="protein sequence ID" value="Kaladp0040s0400.1.v1.1.CDS.1"/>
    <property type="gene ID" value="Kaladp0040s0400.v1.1"/>
</dbReference>
<organism evidence="10 11">
    <name type="scientific">Kalanchoe fedtschenkoi</name>
    <name type="common">Lavender scallops</name>
    <name type="synonym">South American air plant</name>
    <dbReference type="NCBI Taxonomy" id="63787"/>
    <lineage>
        <taxon>Eukaryota</taxon>
        <taxon>Viridiplantae</taxon>
        <taxon>Streptophyta</taxon>
        <taxon>Embryophyta</taxon>
        <taxon>Tracheophyta</taxon>
        <taxon>Spermatophyta</taxon>
        <taxon>Magnoliopsida</taxon>
        <taxon>eudicotyledons</taxon>
        <taxon>Gunneridae</taxon>
        <taxon>Pentapetalae</taxon>
        <taxon>Saxifragales</taxon>
        <taxon>Crassulaceae</taxon>
        <taxon>Kalanchoe</taxon>
    </lineage>
</organism>
<keyword evidence="6 9" id="KW-0812">Transmembrane</keyword>
<evidence type="ECO:0000256" key="2">
    <source>
        <dbReference type="ARBA" id="ARBA00004141"/>
    </source>
</evidence>
<evidence type="ECO:0000256" key="1">
    <source>
        <dbReference type="ARBA" id="ARBA00002582"/>
    </source>
</evidence>
<dbReference type="Pfam" id="PF01277">
    <property type="entry name" value="Oleosin"/>
    <property type="match status" value="1"/>
</dbReference>
<sequence length="132" mass="13830">MEAQPQPADQPHRPPPLPITQLKYHLDQLPSHHKTRKTNGGFSFKKILVVACMLPLIATLFALAGLSLAGALVGLLITAPLLVLFSPVLVPAALALGLAVAGILSSGAIGLAAVTVLFWVYHFLRLVAVGSV</sequence>
<reference evidence="10" key="1">
    <citation type="submission" date="2021-01" db="UniProtKB">
        <authorList>
            <consortium name="EnsemblPlants"/>
        </authorList>
    </citation>
    <scope>IDENTIFICATION</scope>
</reference>
<dbReference type="PANTHER" id="PTHR33203">
    <property type="entry name" value="OLEOSIN"/>
    <property type="match status" value="1"/>
</dbReference>
<evidence type="ECO:0000256" key="8">
    <source>
        <dbReference type="ARBA" id="ARBA00023136"/>
    </source>
</evidence>
<name>A0A7N0TN24_KALFE</name>
<evidence type="ECO:0008006" key="12">
    <source>
        <dbReference type="Google" id="ProtNLM"/>
    </source>
</evidence>
<evidence type="ECO:0000256" key="3">
    <source>
        <dbReference type="ARBA" id="ARBA00004502"/>
    </source>
</evidence>
<comment type="subcellular location">
    <subcellularLocation>
        <location evidence="3">Lipid droplet</location>
    </subcellularLocation>
    <subcellularLocation>
        <location evidence="2">Membrane</location>
        <topology evidence="2">Multi-pass membrane protein</topology>
    </subcellularLocation>
</comment>
<evidence type="ECO:0000256" key="7">
    <source>
        <dbReference type="ARBA" id="ARBA00022989"/>
    </source>
</evidence>
<evidence type="ECO:0000313" key="11">
    <source>
        <dbReference type="Proteomes" id="UP000594263"/>
    </source>
</evidence>
<keyword evidence="8 9" id="KW-0472">Membrane</keyword>
<accession>A0A7N0TN24</accession>
<evidence type="ECO:0000256" key="9">
    <source>
        <dbReference type="SAM" id="Phobius"/>
    </source>
</evidence>
<dbReference type="PANTHER" id="PTHR33203:SF63">
    <property type="entry name" value="OLEOSIN 18.2 KDA"/>
    <property type="match status" value="1"/>
</dbReference>
<dbReference type="Proteomes" id="UP000594263">
    <property type="component" value="Unplaced"/>
</dbReference>
<keyword evidence="11" id="KW-1185">Reference proteome</keyword>
<feature type="transmembrane region" description="Helical" evidence="9">
    <location>
        <begin position="103"/>
        <end position="124"/>
    </location>
</feature>
<dbReference type="GO" id="GO:0050826">
    <property type="term" value="P:response to freezing"/>
    <property type="evidence" value="ECO:0007669"/>
    <property type="project" value="TreeGrafter"/>
</dbReference>
<dbReference type="OMA" id="SEDSVWQ"/>
<comment type="similarity">
    <text evidence="4">Belongs to the oleosin family.</text>
</comment>
<dbReference type="GO" id="GO:0016020">
    <property type="term" value="C:membrane"/>
    <property type="evidence" value="ECO:0007669"/>
    <property type="project" value="UniProtKB-SubCell"/>
</dbReference>
<dbReference type="AlphaFoldDB" id="A0A7N0TN24"/>
<dbReference type="GO" id="GO:0012511">
    <property type="term" value="C:monolayer-surrounded lipid storage body"/>
    <property type="evidence" value="ECO:0007669"/>
    <property type="project" value="InterPro"/>
</dbReference>
<evidence type="ECO:0000256" key="5">
    <source>
        <dbReference type="ARBA" id="ARBA00022677"/>
    </source>
</evidence>
<evidence type="ECO:0000256" key="6">
    <source>
        <dbReference type="ARBA" id="ARBA00022692"/>
    </source>
</evidence>
<comment type="function">
    <text evidence="1">May have a structural role to stabilize the lipid body during desiccation of the seed by preventing coalescence of the oil. Probably interacts with both lipid and phospholipid moieties of lipid bodies. May also provide recognition signals for specific lipase anchorage in lipolysis during seedling growth.</text>
</comment>
<keyword evidence="7 9" id="KW-1133">Transmembrane helix</keyword>
<dbReference type="GO" id="GO:0019915">
    <property type="term" value="P:lipid storage"/>
    <property type="evidence" value="ECO:0007669"/>
    <property type="project" value="TreeGrafter"/>
</dbReference>
<dbReference type="InterPro" id="IPR000136">
    <property type="entry name" value="Oleosin"/>
</dbReference>
<keyword evidence="5" id="KW-0551">Lipid droplet</keyword>
<dbReference type="GO" id="GO:0010344">
    <property type="term" value="P:seed oilbody biogenesis"/>
    <property type="evidence" value="ECO:0007669"/>
    <property type="project" value="TreeGrafter"/>
</dbReference>
<evidence type="ECO:0000313" key="10">
    <source>
        <dbReference type="EnsemblPlants" id="Kaladp0040s0400.1.v1.1.CDS.1"/>
    </source>
</evidence>